<evidence type="ECO:0000313" key="1">
    <source>
        <dbReference type="EMBL" id="QFF99863.1"/>
    </source>
</evidence>
<gene>
    <name evidence="1" type="ORF">PB01_14090</name>
</gene>
<dbReference type="EMBL" id="CP031223">
    <property type="protein sequence ID" value="QFF99863.1"/>
    <property type="molecule type" value="Genomic_DNA"/>
</dbReference>
<sequence>MYKKKRFSVAVWTRMYRTNLIKENVLYFKEGILHEDENWTPKVLLVAKRVGYISIPFYHYVIRNNSITQMENRKKHIADVLNTCKELEEEYNKRDISESNKRILKDYLARLYINTCTFGKYDGNFYINIVDKKFPLRNSYFIKTKIESLIYVLSIPLYKYIKLKYS</sequence>
<evidence type="ECO:0000313" key="2">
    <source>
        <dbReference type="Proteomes" id="UP000325517"/>
    </source>
</evidence>
<dbReference type="KEGG" id="psyo:PB01_14090"/>
<accession>A0A5J6SQS3</accession>
<organism evidence="1 2">
    <name type="scientific">Psychrobacillus glaciei</name>
    <dbReference type="NCBI Taxonomy" id="2283160"/>
    <lineage>
        <taxon>Bacteria</taxon>
        <taxon>Bacillati</taxon>
        <taxon>Bacillota</taxon>
        <taxon>Bacilli</taxon>
        <taxon>Bacillales</taxon>
        <taxon>Bacillaceae</taxon>
        <taxon>Psychrobacillus</taxon>
    </lineage>
</organism>
<name>A0A5J6SQS3_9BACI</name>
<protein>
    <submittedName>
        <fullName evidence="1">Uncharacterized protein</fullName>
    </submittedName>
</protein>
<dbReference type="OrthoDB" id="396512at2"/>
<dbReference type="RefSeq" id="WP_151700762.1">
    <property type="nucleotide sequence ID" value="NZ_CP031223.1"/>
</dbReference>
<reference evidence="1 2" key="1">
    <citation type="submission" date="2018-07" db="EMBL/GenBank/DDBJ databases">
        <title>Complete genome sequence of Psychrobacillus sp. PB01, isolated from iceberg, and comparative genome analysis of Psychrobacillus strains.</title>
        <authorList>
            <person name="Lee P.C."/>
        </authorList>
    </citation>
    <scope>NUCLEOTIDE SEQUENCE [LARGE SCALE GENOMIC DNA]</scope>
    <source>
        <strain evidence="1 2">PB01</strain>
    </source>
</reference>
<dbReference type="Proteomes" id="UP000325517">
    <property type="component" value="Chromosome"/>
</dbReference>
<dbReference type="InterPro" id="IPR029044">
    <property type="entry name" value="Nucleotide-diphossugar_trans"/>
</dbReference>
<dbReference type="SUPFAM" id="SSF53448">
    <property type="entry name" value="Nucleotide-diphospho-sugar transferases"/>
    <property type="match status" value="1"/>
</dbReference>
<dbReference type="AlphaFoldDB" id="A0A5J6SQS3"/>
<keyword evidence="2" id="KW-1185">Reference proteome</keyword>
<proteinExistence type="predicted"/>